<dbReference type="PANTHER" id="PTHR30204">
    <property type="entry name" value="REDOX-CYCLING DRUG-SENSING TRANSCRIPTIONAL ACTIVATOR SOXR"/>
    <property type="match status" value="1"/>
</dbReference>
<name>A0ABQ4DKJ2_9CELL</name>
<dbReference type="InterPro" id="IPR047057">
    <property type="entry name" value="MerR_fam"/>
</dbReference>
<sequence length="246" mass="26740">MSAAAEEEPAAVAAEPWPRGLSRRATMRISDVLAALRIEFPAVTTSKLRFLEEQGLVDPVRTASGYRQYSPADVERLRFVLTQQRDRYMPLKVIGERLAALDAGQDDEAPPRARLATRDGVAPASDRLTAERLAQESGVPVELVTELVAQGVLRPGARGVFDPWAREVVSVAASLSDHGIDPRHLRTFRAAADRQADLVEQVVAPWRGQRSVSSRARAGTLAAEVGELCARMHTALVRSAVHDLAP</sequence>
<reference evidence="3 4" key="1">
    <citation type="submission" date="2021-01" db="EMBL/GenBank/DDBJ databases">
        <title>Whole genome shotgun sequence of Cellulomonas phragmiteti NBRC 110785.</title>
        <authorList>
            <person name="Komaki H."/>
            <person name="Tamura T."/>
        </authorList>
    </citation>
    <scope>NUCLEOTIDE SEQUENCE [LARGE SCALE GENOMIC DNA]</scope>
    <source>
        <strain evidence="3 4">NBRC 110785</strain>
    </source>
</reference>
<keyword evidence="4" id="KW-1185">Reference proteome</keyword>
<organism evidence="3 4">
    <name type="scientific">Cellulomonas phragmiteti</name>
    <dbReference type="NCBI Taxonomy" id="478780"/>
    <lineage>
        <taxon>Bacteria</taxon>
        <taxon>Bacillati</taxon>
        <taxon>Actinomycetota</taxon>
        <taxon>Actinomycetes</taxon>
        <taxon>Micrococcales</taxon>
        <taxon>Cellulomonadaceae</taxon>
        <taxon>Cellulomonas</taxon>
    </lineage>
</organism>
<dbReference type="EMBL" id="BONP01000007">
    <property type="protein sequence ID" value="GIG39873.1"/>
    <property type="molecule type" value="Genomic_DNA"/>
</dbReference>
<feature type="domain" description="HTH merR-type" evidence="2">
    <location>
        <begin position="43"/>
        <end position="100"/>
    </location>
</feature>
<dbReference type="Gene3D" id="1.10.1660.10">
    <property type="match status" value="1"/>
</dbReference>
<comment type="caution">
    <text evidence="3">The sequence shown here is derived from an EMBL/GenBank/DDBJ whole genome shotgun (WGS) entry which is preliminary data.</text>
</comment>
<proteinExistence type="predicted"/>
<dbReference type="InterPro" id="IPR000551">
    <property type="entry name" value="MerR-type_HTH_dom"/>
</dbReference>
<dbReference type="PANTHER" id="PTHR30204:SF89">
    <property type="entry name" value="HTH MERR-TYPE DOMAIN-CONTAINING PROTEIN"/>
    <property type="match status" value="1"/>
</dbReference>
<gene>
    <name evidence="3" type="ORF">Cph01nite_16350</name>
</gene>
<dbReference type="PROSITE" id="PS50937">
    <property type="entry name" value="HTH_MERR_2"/>
    <property type="match status" value="1"/>
</dbReference>
<dbReference type="SMART" id="SM00422">
    <property type="entry name" value="HTH_MERR"/>
    <property type="match status" value="1"/>
</dbReference>
<dbReference type="Pfam" id="PF13411">
    <property type="entry name" value="MerR_1"/>
    <property type="match status" value="1"/>
</dbReference>
<evidence type="ECO:0000313" key="4">
    <source>
        <dbReference type="Proteomes" id="UP000614741"/>
    </source>
</evidence>
<evidence type="ECO:0000259" key="2">
    <source>
        <dbReference type="PROSITE" id="PS50937"/>
    </source>
</evidence>
<dbReference type="SUPFAM" id="SSF46955">
    <property type="entry name" value="Putative DNA-binding domain"/>
    <property type="match status" value="1"/>
</dbReference>
<evidence type="ECO:0000256" key="1">
    <source>
        <dbReference type="ARBA" id="ARBA00023125"/>
    </source>
</evidence>
<evidence type="ECO:0000313" key="3">
    <source>
        <dbReference type="EMBL" id="GIG39873.1"/>
    </source>
</evidence>
<protein>
    <submittedName>
        <fullName evidence="3">MerR family transcriptional regulator</fullName>
    </submittedName>
</protein>
<dbReference type="Proteomes" id="UP000614741">
    <property type="component" value="Unassembled WGS sequence"/>
</dbReference>
<dbReference type="InterPro" id="IPR009061">
    <property type="entry name" value="DNA-bd_dom_put_sf"/>
</dbReference>
<dbReference type="CDD" id="cd00592">
    <property type="entry name" value="HTH_MerR-like"/>
    <property type="match status" value="1"/>
</dbReference>
<accession>A0ABQ4DKJ2</accession>
<keyword evidence="1" id="KW-0238">DNA-binding</keyword>